<dbReference type="InterPro" id="IPR000192">
    <property type="entry name" value="Aminotrans_V_dom"/>
</dbReference>
<dbReference type="SUPFAM" id="SSF53383">
    <property type="entry name" value="PLP-dependent transferases"/>
    <property type="match status" value="1"/>
</dbReference>
<evidence type="ECO:0000259" key="4">
    <source>
        <dbReference type="Pfam" id="PF00266"/>
    </source>
</evidence>
<dbReference type="EMBL" id="BAAANB010000021">
    <property type="protein sequence ID" value="GAA2036715.1"/>
    <property type="molecule type" value="Genomic_DNA"/>
</dbReference>
<name>A0ABN2UI41_9MICO</name>
<organism evidence="5 6">
    <name type="scientific">Terrabacter terrae</name>
    <dbReference type="NCBI Taxonomy" id="318434"/>
    <lineage>
        <taxon>Bacteria</taxon>
        <taxon>Bacillati</taxon>
        <taxon>Actinomycetota</taxon>
        <taxon>Actinomycetes</taxon>
        <taxon>Micrococcales</taxon>
        <taxon>Intrasporangiaceae</taxon>
        <taxon>Terrabacter</taxon>
    </lineage>
</organism>
<proteinExistence type="predicted"/>
<feature type="compositionally biased region" description="Low complexity" evidence="3">
    <location>
        <begin position="20"/>
        <end position="30"/>
    </location>
</feature>
<dbReference type="Gene3D" id="3.90.1150.10">
    <property type="entry name" value="Aspartate Aminotransferase, domain 1"/>
    <property type="match status" value="1"/>
</dbReference>
<keyword evidence="5" id="KW-0032">Aminotransferase</keyword>
<gene>
    <name evidence="5" type="ORF">GCM10009740_30130</name>
</gene>
<keyword evidence="5" id="KW-0808">Transferase</keyword>
<dbReference type="PANTHER" id="PTHR43586">
    <property type="entry name" value="CYSTEINE DESULFURASE"/>
    <property type="match status" value="1"/>
</dbReference>
<dbReference type="PANTHER" id="PTHR43586:SF8">
    <property type="entry name" value="CYSTEINE DESULFURASE 1, CHLOROPLASTIC"/>
    <property type="match status" value="1"/>
</dbReference>
<comment type="cofactor">
    <cofactor evidence="1">
        <name>pyridoxal 5'-phosphate</name>
        <dbReference type="ChEBI" id="CHEBI:597326"/>
    </cofactor>
</comment>
<evidence type="ECO:0000256" key="1">
    <source>
        <dbReference type="ARBA" id="ARBA00001933"/>
    </source>
</evidence>
<dbReference type="GO" id="GO:0008483">
    <property type="term" value="F:transaminase activity"/>
    <property type="evidence" value="ECO:0007669"/>
    <property type="project" value="UniProtKB-KW"/>
</dbReference>
<keyword evidence="6" id="KW-1185">Reference proteome</keyword>
<evidence type="ECO:0000313" key="5">
    <source>
        <dbReference type="EMBL" id="GAA2036715.1"/>
    </source>
</evidence>
<dbReference type="Gene3D" id="3.40.640.10">
    <property type="entry name" value="Type I PLP-dependent aspartate aminotransferase-like (Major domain)"/>
    <property type="match status" value="1"/>
</dbReference>
<dbReference type="Proteomes" id="UP001501285">
    <property type="component" value="Unassembled WGS sequence"/>
</dbReference>
<protein>
    <submittedName>
        <fullName evidence="5">Aminotransferase class V-fold PLP-dependent enzyme</fullName>
    </submittedName>
</protein>
<accession>A0ABN2UI41</accession>
<dbReference type="InterPro" id="IPR015422">
    <property type="entry name" value="PyrdxlP-dep_Trfase_small"/>
</dbReference>
<dbReference type="InterPro" id="IPR015421">
    <property type="entry name" value="PyrdxlP-dep_Trfase_major"/>
</dbReference>
<keyword evidence="2" id="KW-0663">Pyridoxal phosphate</keyword>
<dbReference type="Pfam" id="PF00266">
    <property type="entry name" value="Aminotran_5"/>
    <property type="match status" value="1"/>
</dbReference>
<comment type="caution">
    <text evidence="5">The sequence shown here is derived from an EMBL/GenBank/DDBJ whole genome shotgun (WGS) entry which is preliminary data.</text>
</comment>
<feature type="compositionally biased region" description="Polar residues" evidence="3">
    <location>
        <begin position="1"/>
        <end position="16"/>
    </location>
</feature>
<feature type="region of interest" description="Disordered" evidence="3">
    <location>
        <begin position="1"/>
        <end position="30"/>
    </location>
</feature>
<evidence type="ECO:0000256" key="2">
    <source>
        <dbReference type="ARBA" id="ARBA00022898"/>
    </source>
</evidence>
<dbReference type="RefSeq" id="WP_343992781.1">
    <property type="nucleotide sequence ID" value="NZ_BAAANB010000021.1"/>
</dbReference>
<dbReference type="InterPro" id="IPR015424">
    <property type="entry name" value="PyrdxlP-dep_Trfase"/>
</dbReference>
<feature type="domain" description="Aminotransferase class V" evidence="4">
    <location>
        <begin position="97"/>
        <end position="466"/>
    </location>
</feature>
<evidence type="ECO:0000313" key="6">
    <source>
        <dbReference type="Proteomes" id="UP001501285"/>
    </source>
</evidence>
<sequence length="505" mass="53270">MSVLPSTHPSTHSARQATYPAASPCGGSSAAPAVRTRALHAVPESVAESVSESVSKSASESVSESVARAVTGAQTLPTVVGAGLRVPTLRGETAYANLDHAASTPALETVKAAVDRALETYSSVHRGAGFASRLTSAWYEQARTEVADFVGAREGDSVVFTRTTTDSWALLSKALPSRTTVFVFGSEHHSTLLPWGRFRTVRLPVPQTLDDAYALLDEALSAHQSRHRLVVIAAASNVTGEVWPVRRFARLAHEHGARIAVDAAQLSAHRRIDLAAWDADYVAFSGHKTYAPYGAGVLAGRSDWLDAGTPYLFGGGATRAVTEEGTAWATGPARHEGGSPNVIGAIALAAACATLRRHADVIEAHETRLLESLRSGLADVPGVEVLSIFGDDSDRVGVVAFTVDGWDSALVSQVLSVEHGIGVRDGKFCAHLLVDELLEDPWGERPVTAVRASIGLGSTPEGVDRLITAVAGLVDHGTAATWSRTEAGWLVEGADPRDVEVERPW</sequence>
<evidence type="ECO:0000256" key="3">
    <source>
        <dbReference type="SAM" id="MobiDB-lite"/>
    </source>
</evidence>
<reference evidence="5 6" key="1">
    <citation type="journal article" date="2019" name="Int. J. Syst. Evol. Microbiol.">
        <title>The Global Catalogue of Microorganisms (GCM) 10K type strain sequencing project: providing services to taxonomists for standard genome sequencing and annotation.</title>
        <authorList>
            <consortium name="The Broad Institute Genomics Platform"/>
            <consortium name="The Broad Institute Genome Sequencing Center for Infectious Disease"/>
            <person name="Wu L."/>
            <person name="Ma J."/>
        </authorList>
    </citation>
    <scope>NUCLEOTIDE SEQUENCE [LARGE SCALE GENOMIC DNA]</scope>
    <source>
        <strain evidence="5 6">JCM 14283</strain>
    </source>
</reference>